<dbReference type="Proteomes" id="UP000308600">
    <property type="component" value="Unassembled WGS sequence"/>
</dbReference>
<keyword evidence="2" id="KW-1185">Reference proteome</keyword>
<protein>
    <submittedName>
        <fullName evidence="1">Uncharacterized protein</fullName>
    </submittedName>
</protein>
<sequence>MNSYPPELLAQLAPVMFVAGLEAQNPQSPTSPSTHLPQSPTPSTPGQKGQDPFTVLSIRLRDALSSQRKVAIWQPDKGKTFQIVLVDKEVQFPPRKMNPPTSEDGTPMTSTVTHSPLSPLTPASPLYPDGLIAPIWIRKHTTMVPSVFVLFLRIFELPPHNPRSPLDQVDPDKERERLEEERRRDTELAAEVALRKRSTNERGIKLTVVLMASRRMLDDPALDGRLTYIRRQSGLDSRAALFVLSPVSPSELADFVRSLQQALYEPALEYYTAHSKRVRRKRNRHSQTSAYMVPPSPLVTVARPLRPEGWTVRYEYKMACFAEFRSEDEVALKHYQDAYGMLLIMFGSTAILPPRTKRWAEAKVLADCINVKITKLYLYNNEHALALAQHSSHMRKFGDFSRGWGIGEETFEFWSWLARQHRVLSELLEHGLRGTFAIPNHKPMPMNSINPALLTAQIQAPSQRATNPLEVDALRSLGINPSHALQHPGFYYYMAARCTEMRRLQFLAAVEAEVTRKTTNSSPGFTNEKKVDHHVIILELYTKAYELFKKYTPVGPNNAAQGRLTLWIAYRIAQTYYDSGKFDMAVRFFERIAKTYRREQWDPMLRPLLSTWYACAQRLGDVELSIKLLIEMLGQDSEDAEDPSSLEEDLLAVLKSTVPSSTDAPLTIDLAEARPILTINVDFWSSEVKVNETAAFQLSLEAPKHTVISSLPIDSIAFYYSDDELPLVVRHAGSETDAPSVRRFDLGHVALGSQREPKQIGETSLRWKPGSVVVFSGTISSPTPTLLKISKVVLTIIEGTWKIEVPLDAKAPRLEPVAKWLCSLDPPKFIPLKRDNCTNATVRHRLHRIHVGVAHQAPAYLNEEYPINIEITNVDEEELDVSIDVLLQPTEVDEAVNSISLDGEHSSGLIRGIRCGKLLPGVSVFKTLYLHNTGAPGDRIVDISIRSRLVHGDEPEDEETQSQDVTETERTLAVETVDLIHVTQDVVYRHSTEDWLGPADMRTFDGDFWDSGKGGEAVVNVKLEFVGPWEVEVVKVEVQKQDNEHAKLIDSSIDHHGEDMFPAEFFPGDTLSEYCRVSLAPPEVENPDEEIEPIPGPGQLAVSWRRIPQNAERGPICTSTIPLPYLKPPTEALVALLSVPPIAKLHVPFTMTLTIRNYHPTRSANITIQLDADAQDAFVAAGLKSGRLPIMLPGGEEKIRYRLVPMECGYCKLPTVKVKDARNTIQVGPVAMDAQDEEEEVVRGELVKVVDVRVDIRQEQLAIPGDGIDGAPAAGDDELGPGTVLVLPC</sequence>
<gene>
    <name evidence="1" type="ORF">BDN72DRAFT_812681</name>
</gene>
<evidence type="ECO:0000313" key="1">
    <source>
        <dbReference type="EMBL" id="TFK74712.1"/>
    </source>
</evidence>
<evidence type="ECO:0000313" key="2">
    <source>
        <dbReference type="Proteomes" id="UP000308600"/>
    </source>
</evidence>
<proteinExistence type="predicted"/>
<dbReference type="EMBL" id="ML208267">
    <property type="protein sequence ID" value="TFK74712.1"/>
    <property type="molecule type" value="Genomic_DNA"/>
</dbReference>
<reference evidence="1 2" key="1">
    <citation type="journal article" date="2019" name="Nat. Ecol. Evol.">
        <title>Megaphylogeny resolves global patterns of mushroom evolution.</title>
        <authorList>
            <person name="Varga T."/>
            <person name="Krizsan K."/>
            <person name="Foldi C."/>
            <person name="Dima B."/>
            <person name="Sanchez-Garcia M."/>
            <person name="Sanchez-Ramirez S."/>
            <person name="Szollosi G.J."/>
            <person name="Szarkandi J.G."/>
            <person name="Papp V."/>
            <person name="Albert L."/>
            <person name="Andreopoulos W."/>
            <person name="Angelini C."/>
            <person name="Antonin V."/>
            <person name="Barry K.W."/>
            <person name="Bougher N.L."/>
            <person name="Buchanan P."/>
            <person name="Buyck B."/>
            <person name="Bense V."/>
            <person name="Catcheside P."/>
            <person name="Chovatia M."/>
            <person name="Cooper J."/>
            <person name="Damon W."/>
            <person name="Desjardin D."/>
            <person name="Finy P."/>
            <person name="Geml J."/>
            <person name="Haridas S."/>
            <person name="Hughes K."/>
            <person name="Justo A."/>
            <person name="Karasinski D."/>
            <person name="Kautmanova I."/>
            <person name="Kiss B."/>
            <person name="Kocsube S."/>
            <person name="Kotiranta H."/>
            <person name="LaButti K.M."/>
            <person name="Lechner B.E."/>
            <person name="Liimatainen K."/>
            <person name="Lipzen A."/>
            <person name="Lukacs Z."/>
            <person name="Mihaltcheva S."/>
            <person name="Morgado L.N."/>
            <person name="Niskanen T."/>
            <person name="Noordeloos M.E."/>
            <person name="Ohm R.A."/>
            <person name="Ortiz-Santana B."/>
            <person name="Ovrebo C."/>
            <person name="Racz N."/>
            <person name="Riley R."/>
            <person name="Savchenko A."/>
            <person name="Shiryaev A."/>
            <person name="Soop K."/>
            <person name="Spirin V."/>
            <person name="Szebenyi C."/>
            <person name="Tomsovsky M."/>
            <person name="Tulloss R.E."/>
            <person name="Uehling J."/>
            <person name="Grigoriev I.V."/>
            <person name="Vagvolgyi C."/>
            <person name="Papp T."/>
            <person name="Martin F.M."/>
            <person name="Miettinen O."/>
            <person name="Hibbett D.S."/>
            <person name="Nagy L.G."/>
        </authorList>
    </citation>
    <scope>NUCLEOTIDE SEQUENCE [LARGE SCALE GENOMIC DNA]</scope>
    <source>
        <strain evidence="1 2">NL-1719</strain>
    </source>
</reference>
<name>A0ACD3BAS5_9AGAR</name>
<accession>A0ACD3BAS5</accession>
<organism evidence="1 2">
    <name type="scientific">Pluteus cervinus</name>
    <dbReference type="NCBI Taxonomy" id="181527"/>
    <lineage>
        <taxon>Eukaryota</taxon>
        <taxon>Fungi</taxon>
        <taxon>Dikarya</taxon>
        <taxon>Basidiomycota</taxon>
        <taxon>Agaricomycotina</taxon>
        <taxon>Agaricomycetes</taxon>
        <taxon>Agaricomycetidae</taxon>
        <taxon>Agaricales</taxon>
        <taxon>Pluteineae</taxon>
        <taxon>Pluteaceae</taxon>
        <taxon>Pluteus</taxon>
    </lineage>
</organism>